<comment type="caution">
    <text evidence="7">The sequence shown here is derived from an EMBL/GenBank/DDBJ whole genome shotgun (WGS) entry which is preliminary data.</text>
</comment>
<dbReference type="GO" id="GO:0000287">
    <property type="term" value="F:magnesium ion binding"/>
    <property type="evidence" value="ECO:0007669"/>
    <property type="project" value="InterPro"/>
</dbReference>
<protein>
    <recommendedName>
        <fullName evidence="6">Thiamine pyrophosphate enzyme central domain-containing protein</fullName>
    </recommendedName>
</protein>
<dbReference type="PANTHER" id="PTHR43452:SF6">
    <property type="entry name" value="PYRUVATE DECARBOXYLASE 2"/>
    <property type="match status" value="1"/>
</dbReference>
<evidence type="ECO:0000256" key="2">
    <source>
        <dbReference type="ARBA" id="ARBA00007812"/>
    </source>
</evidence>
<dbReference type="InterPro" id="IPR029035">
    <property type="entry name" value="DHS-like_NAD/FAD-binding_dom"/>
</dbReference>
<evidence type="ECO:0000313" key="7">
    <source>
        <dbReference type="EMBL" id="CAK7330525.1"/>
    </source>
</evidence>
<dbReference type="GO" id="GO:0005829">
    <property type="term" value="C:cytosol"/>
    <property type="evidence" value="ECO:0007669"/>
    <property type="project" value="TreeGrafter"/>
</dbReference>
<keyword evidence="8" id="KW-1185">Reference proteome</keyword>
<dbReference type="InterPro" id="IPR012000">
    <property type="entry name" value="Thiamin_PyroP_enz_cen_dom"/>
</dbReference>
<dbReference type="Proteomes" id="UP001314170">
    <property type="component" value="Unassembled WGS sequence"/>
</dbReference>
<name>A0AAV1R9Y4_9ROSI</name>
<gene>
    <name evidence="7" type="ORF">DCAF_LOCUS8002</name>
</gene>
<dbReference type="SUPFAM" id="SSF52467">
    <property type="entry name" value="DHS-like NAD/FAD-binding domain"/>
    <property type="match status" value="1"/>
</dbReference>
<evidence type="ECO:0000259" key="6">
    <source>
        <dbReference type="Pfam" id="PF00205"/>
    </source>
</evidence>
<keyword evidence="3" id="KW-0479">Metal-binding</keyword>
<dbReference type="GO" id="GO:0004737">
    <property type="term" value="F:pyruvate decarboxylase activity"/>
    <property type="evidence" value="ECO:0007669"/>
    <property type="project" value="TreeGrafter"/>
</dbReference>
<feature type="domain" description="Thiamine pyrophosphate enzyme central" evidence="6">
    <location>
        <begin position="7"/>
        <end position="73"/>
    </location>
</feature>
<evidence type="ECO:0000256" key="3">
    <source>
        <dbReference type="ARBA" id="ARBA00022723"/>
    </source>
</evidence>
<accession>A0AAV1R9Y4</accession>
<evidence type="ECO:0000256" key="4">
    <source>
        <dbReference type="ARBA" id="ARBA00022842"/>
    </source>
</evidence>
<sequence length="136" mass="14400">MGLEAAVEATAAFLNKAAKPVIVGGSKLRVAKACDALVKLTDACGYPLAVMPSAKGIVPEHHRHFIGTLGSYAYISVGLIFNDYSSVGYSLVLKTEKAITVQPDRWYVSATLSYAQSMPDKRAIACIGDGSFQVST</sequence>
<dbReference type="Pfam" id="PF00205">
    <property type="entry name" value="TPP_enzyme_M"/>
    <property type="match status" value="1"/>
</dbReference>
<keyword evidence="4" id="KW-0460">Magnesium</keyword>
<dbReference type="GO" id="GO:0000949">
    <property type="term" value="P:aromatic amino acid family catabolic process to alcohol via Ehrlich pathway"/>
    <property type="evidence" value="ECO:0007669"/>
    <property type="project" value="TreeGrafter"/>
</dbReference>
<keyword evidence="5" id="KW-0786">Thiamine pyrophosphate</keyword>
<comment type="cofactor">
    <cofactor evidence="1">
        <name>thiamine diphosphate</name>
        <dbReference type="ChEBI" id="CHEBI:58937"/>
    </cofactor>
</comment>
<dbReference type="InterPro" id="IPR012110">
    <property type="entry name" value="PDC/IPDC-like"/>
</dbReference>
<dbReference type="Gene3D" id="3.40.50.1220">
    <property type="entry name" value="TPP-binding domain"/>
    <property type="match status" value="1"/>
</dbReference>
<dbReference type="GO" id="GO:0030976">
    <property type="term" value="F:thiamine pyrophosphate binding"/>
    <property type="evidence" value="ECO:0007669"/>
    <property type="project" value="InterPro"/>
</dbReference>
<evidence type="ECO:0000256" key="5">
    <source>
        <dbReference type="ARBA" id="ARBA00023052"/>
    </source>
</evidence>
<reference evidence="7 8" key="1">
    <citation type="submission" date="2024-01" db="EMBL/GenBank/DDBJ databases">
        <authorList>
            <person name="Waweru B."/>
        </authorList>
    </citation>
    <scope>NUCLEOTIDE SEQUENCE [LARGE SCALE GENOMIC DNA]</scope>
</reference>
<comment type="similarity">
    <text evidence="2">Belongs to the TPP enzyme family.</text>
</comment>
<dbReference type="AlphaFoldDB" id="A0AAV1R9Y4"/>
<dbReference type="EMBL" id="CAWUPB010000913">
    <property type="protein sequence ID" value="CAK7330525.1"/>
    <property type="molecule type" value="Genomic_DNA"/>
</dbReference>
<evidence type="ECO:0000313" key="8">
    <source>
        <dbReference type="Proteomes" id="UP001314170"/>
    </source>
</evidence>
<evidence type="ECO:0000256" key="1">
    <source>
        <dbReference type="ARBA" id="ARBA00001964"/>
    </source>
</evidence>
<proteinExistence type="inferred from homology"/>
<dbReference type="PANTHER" id="PTHR43452">
    <property type="entry name" value="PYRUVATE DECARBOXYLASE"/>
    <property type="match status" value="1"/>
</dbReference>
<organism evidence="7 8">
    <name type="scientific">Dovyalis caffra</name>
    <dbReference type="NCBI Taxonomy" id="77055"/>
    <lineage>
        <taxon>Eukaryota</taxon>
        <taxon>Viridiplantae</taxon>
        <taxon>Streptophyta</taxon>
        <taxon>Embryophyta</taxon>
        <taxon>Tracheophyta</taxon>
        <taxon>Spermatophyta</taxon>
        <taxon>Magnoliopsida</taxon>
        <taxon>eudicotyledons</taxon>
        <taxon>Gunneridae</taxon>
        <taxon>Pentapetalae</taxon>
        <taxon>rosids</taxon>
        <taxon>fabids</taxon>
        <taxon>Malpighiales</taxon>
        <taxon>Salicaceae</taxon>
        <taxon>Flacourtieae</taxon>
        <taxon>Dovyalis</taxon>
    </lineage>
</organism>